<dbReference type="Gene3D" id="3.40.50.20">
    <property type="match status" value="1"/>
</dbReference>
<dbReference type="EMBL" id="HBGE01061845">
    <property type="protein sequence ID" value="CAD9160274.1"/>
    <property type="molecule type" value="Transcribed_RNA"/>
</dbReference>
<feature type="region of interest" description="Disordered" evidence="5">
    <location>
        <begin position="1"/>
        <end position="71"/>
    </location>
</feature>
<evidence type="ECO:0000256" key="2">
    <source>
        <dbReference type="ARBA" id="ARBA00022741"/>
    </source>
</evidence>
<dbReference type="PANTHER" id="PTHR43585">
    <property type="entry name" value="FUMIPYRROLE BIOSYNTHESIS PROTEIN C"/>
    <property type="match status" value="1"/>
</dbReference>
<evidence type="ECO:0000256" key="5">
    <source>
        <dbReference type="SAM" id="MobiDB-lite"/>
    </source>
</evidence>
<evidence type="ECO:0000256" key="4">
    <source>
        <dbReference type="PROSITE-ProRule" id="PRU00409"/>
    </source>
</evidence>
<proteinExistence type="predicted"/>
<gene>
    <name evidence="7" type="ORF">ACAT0790_LOCUS37039</name>
</gene>
<dbReference type="Pfam" id="PF18130">
    <property type="entry name" value="ATPgrasp_N"/>
    <property type="match status" value="1"/>
</dbReference>
<dbReference type="SUPFAM" id="SSF56059">
    <property type="entry name" value="Glutathione synthetase ATP-binding domain-like"/>
    <property type="match status" value="1"/>
</dbReference>
<dbReference type="GO" id="GO:0016874">
    <property type="term" value="F:ligase activity"/>
    <property type="evidence" value="ECO:0007669"/>
    <property type="project" value="UniProtKB-KW"/>
</dbReference>
<evidence type="ECO:0000313" key="7">
    <source>
        <dbReference type="EMBL" id="CAD9160274.1"/>
    </source>
</evidence>
<keyword evidence="3 4" id="KW-0067">ATP-binding</keyword>
<accession>A0A7S1WC67</accession>
<evidence type="ECO:0000256" key="3">
    <source>
        <dbReference type="ARBA" id="ARBA00022840"/>
    </source>
</evidence>
<dbReference type="AlphaFoldDB" id="A0A7S1WC67"/>
<dbReference type="InterPro" id="IPR041472">
    <property type="entry name" value="BL00235/CARNS1_N"/>
</dbReference>
<dbReference type="Pfam" id="PF13535">
    <property type="entry name" value="ATP-grasp_4"/>
    <property type="match status" value="1"/>
</dbReference>
<keyword evidence="2 4" id="KW-0547">Nucleotide-binding</keyword>
<evidence type="ECO:0000259" key="6">
    <source>
        <dbReference type="PROSITE" id="PS50975"/>
    </source>
</evidence>
<feature type="domain" description="ATP-grasp" evidence="6">
    <location>
        <begin position="307"/>
        <end position="526"/>
    </location>
</feature>
<organism evidence="7">
    <name type="scientific">Alexandrium catenella</name>
    <name type="common">Red tide dinoflagellate</name>
    <name type="synonym">Gonyaulax catenella</name>
    <dbReference type="NCBI Taxonomy" id="2925"/>
    <lineage>
        <taxon>Eukaryota</taxon>
        <taxon>Sar</taxon>
        <taxon>Alveolata</taxon>
        <taxon>Dinophyceae</taxon>
        <taxon>Gonyaulacales</taxon>
        <taxon>Pyrocystaceae</taxon>
        <taxon>Alexandrium</taxon>
    </lineage>
</organism>
<dbReference type="GO" id="GO:0046872">
    <property type="term" value="F:metal ion binding"/>
    <property type="evidence" value="ECO:0007669"/>
    <property type="project" value="InterPro"/>
</dbReference>
<dbReference type="PANTHER" id="PTHR43585:SF2">
    <property type="entry name" value="ATP-GRASP ENZYME FSQD"/>
    <property type="match status" value="1"/>
</dbReference>
<reference evidence="7" key="1">
    <citation type="submission" date="2021-01" db="EMBL/GenBank/DDBJ databases">
        <authorList>
            <person name="Corre E."/>
            <person name="Pelletier E."/>
            <person name="Niang G."/>
            <person name="Scheremetjew M."/>
            <person name="Finn R."/>
            <person name="Kale V."/>
            <person name="Holt S."/>
            <person name="Cochrane G."/>
            <person name="Meng A."/>
            <person name="Brown T."/>
            <person name="Cohen L."/>
        </authorList>
    </citation>
    <scope>NUCLEOTIDE SEQUENCE</scope>
    <source>
        <strain evidence="7">OF101</strain>
    </source>
</reference>
<keyword evidence="1" id="KW-0436">Ligase</keyword>
<dbReference type="GO" id="GO:0005524">
    <property type="term" value="F:ATP binding"/>
    <property type="evidence" value="ECO:0007669"/>
    <property type="project" value="UniProtKB-UniRule"/>
</dbReference>
<protein>
    <recommendedName>
        <fullName evidence="6">ATP-grasp domain-containing protein</fullName>
    </recommendedName>
</protein>
<dbReference type="InterPro" id="IPR052032">
    <property type="entry name" value="ATP-dep_AA_Ligase"/>
</dbReference>
<dbReference type="InterPro" id="IPR011761">
    <property type="entry name" value="ATP-grasp"/>
</dbReference>
<sequence length="623" mass="67325">MGSSTSKCGCFGGFSKKRAEVRPDSSPPQQRRQVKDIQEARMLQRPQEGSFVPSSRPRNESHQWASPVPRMQRLQSEDSEAVGVPIDFDLIIDDSRPDTSLAVQMDTDMPMPADKNMRSRSKFEVEQLVASPGSLPKPMTAHQRENAIRSIMPTATYQMLSKLPPDILHNCTAETQDLRRQLSRGATIVFVSAGLPGKRFTFERAAELGMKCVILDHPDSWAAGLVEQGVIAKFVPMDMSRSSEEVYAEALRFIRQLGEDGLTGPADGIATFVELSVPLVARLVEALGLPGHTPAAVDTARNKHATRAALKDAGLPTPRNGLIRTEKDALAVAKVVGFPAVLKPVSGAASLGVKKVTCEEDLLSCYKEIVEELSTLVITSGALIKGDASSPSSMVDASKVIDLTVLCEQYLDGCEVDCDVVMSEGEWRYAAVSDNGPTLEPYFNETWAVSPSLEPKDKQVALKELSVAAVKALGFTSGVFHVECKYTSKGPQLIEVNARMGGGQVRECNLLTWGVDLVEETLFAALGIPAGPVVPRKPLKCAAYCYVNAPKSGTVTTTDGLDDVRRRENVVWAKPLVKAGAQAVGPQDGMPTWLCDLLVTGPTPKEALDFLLSLQAEEPVKVN</sequence>
<dbReference type="Gene3D" id="3.30.470.20">
    <property type="entry name" value="ATP-grasp fold, B domain"/>
    <property type="match status" value="1"/>
</dbReference>
<name>A0A7S1WC67_ALECA</name>
<evidence type="ECO:0000256" key="1">
    <source>
        <dbReference type="ARBA" id="ARBA00022598"/>
    </source>
</evidence>
<dbReference type="PROSITE" id="PS50975">
    <property type="entry name" value="ATP_GRASP"/>
    <property type="match status" value="1"/>
</dbReference>